<evidence type="ECO:0000313" key="3">
    <source>
        <dbReference type="Proteomes" id="UP000463883"/>
    </source>
</evidence>
<accession>A0A6P1MIT7</accession>
<sequence>MEENLLMQGERMDEIGFGNLKLIQKPEEFCYGVDAVILADFASKAVQRNGSRYKRAMDLGTGTGIIPLILSHKTLLEEIYAVEVQPDSFNRACRNIQLNKLQGRISIINEDVSKIEVNLSDLEGSFDLVTANPPYMIGGAGLINENKAKRIARHETTADLAAFIRASAVLLREKGELFMVHRPSRLVDICEACRKYKIEPKELRFVSPNKNAKPNILLIHCVKSGGPELKMLDPLYVYEDNGNSYTDELMKIYER</sequence>
<evidence type="ECO:0000313" key="2">
    <source>
        <dbReference type="EMBL" id="QHI73992.1"/>
    </source>
</evidence>
<dbReference type="EMBL" id="CP047591">
    <property type="protein sequence ID" value="QHI73992.1"/>
    <property type="molecule type" value="Genomic_DNA"/>
</dbReference>
<dbReference type="CDD" id="cd02440">
    <property type="entry name" value="AdoMet_MTases"/>
    <property type="match status" value="1"/>
</dbReference>
<dbReference type="KEGG" id="amic:Ami3637_12005"/>
<protein>
    <submittedName>
        <fullName evidence="2">Methyltransferase</fullName>
    </submittedName>
</protein>
<dbReference type="InterPro" id="IPR007848">
    <property type="entry name" value="Small_mtfrase_dom"/>
</dbReference>
<keyword evidence="2" id="KW-0489">Methyltransferase</keyword>
<name>A0A6P1MIT7_9FIRM</name>
<keyword evidence="3" id="KW-1185">Reference proteome</keyword>
<dbReference type="Gene3D" id="3.40.50.150">
    <property type="entry name" value="Vaccinia Virus protein VP39"/>
    <property type="match status" value="1"/>
</dbReference>
<feature type="domain" description="Methyltransferase small" evidence="1">
    <location>
        <begin position="52"/>
        <end position="182"/>
    </location>
</feature>
<organism evidence="2 3">
    <name type="scientific">Aminipila terrae</name>
    <dbReference type="NCBI Taxonomy" id="2697030"/>
    <lineage>
        <taxon>Bacteria</taxon>
        <taxon>Bacillati</taxon>
        <taxon>Bacillota</taxon>
        <taxon>Clostridia</taxon>
        <taxon>Peptostreptococcales</taxon>
        <taxon>Anaerovoracaceae</taxon>
        <taxon>Aminipila</taxon>
    </lineage>
</organism>
<dbReference type="Pfam" id="PF05175">
    <property type="entry name" value="MTS"/>
    <property type="match status" value="1"/>
</dbReference>
<dbReference type="InterPro" id="IPR050210">
    <property type="entry name" value="tRNA_Adenine-N(6)_MTase"/>
</dbReference>
<dbReference type="Proteomes" id="UP000463883">
    <property type="component" value="Chromosome"/>
</dbReference>
<gene>
    <name evidence="2" type="ORF">Ami3637_12005</name>
</gene>
<keyword evidence="2" id="KW-0808">Transferase</keyword>
<dbReference type="PANTHER" id="PTHR47739">
    <property type="entry name" value="TRNA1(VAL) (ADENINE(37)-N6)-METHYLTRANSFERASE"/>
    <property type="match status" value="1"/>
</dbReference>
<dbReference type="GO" id="GO:0032259">
    <property type="term" value="P:methylation"/>
    <property type="evidence" value="ECO:0007669"/>
    <property type="project" value="UniProtKB-KW"/>
</dbReference>
<dbReference type="AlphaFoldDB" id="A0A6P1MIT7"/>
<dbReference type="GO" id="GO:0008168">
    <property type="term" value="F:methyltransferase activity"/>
    <property type="evidence" value="ECO:0007669"/>
    <property type="project" value="UniProtKB-KW"/>
</dbReference>
<dbReference type="PANTHER" id="PTHR47739:SF1">
    <property type="entry name" value="TRNA1(VAL) (ADENINE(37)-N6)-METHYLTRANSFERASE"/>
    <property type="match status" value="1"/>
</dbReference>
<proteinExistence type="predicted"/>
<dbReference type="InterPro" id="IPR029063">
    <property type="entry name" value="SAM-dependent_MTases_sf"/>
</dbReference>
<reference evidence="2 3" key="1">
    <citation type="submission" date="2020-01" db="EMBL/GenBank/DDBJ databases">
        <title>Genomic analysis of Aminipila sp. CBA3637.</title>
        <authorList>
            <person name="Kim Y.B."/>
            <person name="Roh S.W."/>
        </authorList>
    </citation>
    <scope>NUCLEOTIDE SEQUENCE [LARGE SCALE GENOMIC DNA]</scope>
    <source>
        <strain evidence="2 3">CBA3637</strain>
    </source>
</reference>
<dbReference type="SUPFAM" id="SSF53335">
    <property type="entry name" value="S-adenosyl-L-methionine-dependent methyltransferases"/>
    <property type="match status" value="1"/>
</dbReference>
<evidence type="ECO:0000259" key="1">
    <source>
        <dbReference type="Pfam" id="PF05175"/>
    </source>
</evidence>